<protein>
    <submittedName>
        <fullName evidence="2">Uncharacterized protein</fullName>
    </submittedName>
</protein>
<sequence length="72" mass="7940">MTCKRKAKHHLSISSPIKSHRTLHPPRGPGKRTGKRPLGSASDINEAALSWRSTLTSKFPTAQRCSFICANK</sequence>
<dbReference type="EMBL" id="JAFNEN010000289">
    <property type="protein sequence ID" value="KAG8186783.1"/>
    <property type="molecule type" value="Genomic_DNA"/>
</dbReference>
<organism evidence="2 3">
    <name type="scientific">Oedothorax gibbosus</name>
    <dbReference type="NCBI Taxonomy" id="931172"/>
    <lineage>
        <taxon>Eukaryota</taxon>
        <taxon>Metazoa</taxon>
        <taxon>Ecdysozoa</taxon>
        <taxon>Arthropoda</taxon>
        <taxon>Chelicerata</taxon>
        <taxon>Arachnida</taxon>
        <taxon>Araneae</taxon>
        <taxon>Araneomorphae</taxon>
        <taxon>Entelegynae</taxon>
        <taxon>Araneoidea</taxon>
        <taxon>Linyphiidae</taxon>
        <taxon>Erigoninae</taxon>
        <taxon>Oedothorax</taxon>
    </lineage>
</organism>
<gene>
    <name evidence="2" type="ORF">JTE90_010677</name>
</gene>
<accession>A0AAV6USG3</accession>
<reference evidence="2 3" key="1">
    <citation type="journal article" date="2022" name="Nat. Ecol. Evol.">
        <title>A masculinizing supergene underlies an exaggerated male reproductive morph in a spider.</title>
        <authorList>
            <person name="Hendrickx F."/>
            <person name="De Corte Z."/>
            <person name="Sonet G."/>
            <person name="Van Belleghem S.M."/>
            <person name="Kostlbacher S."/>
            <person name="Vangestel C."/>
        </authorList>
    </citation>
    <scope>NUCLEOTIDE SEQUENCE [LARGE SCALE GENOMIC DNA]</scope>
    <source>
        <strain evidence="2">W744_W776</strain>
    </source>
</reference>
<comment type="caution">
    <text evidence="2">The sequence shown here is derived from an EMBL/GenBank/DDBJ whole genome shotgun (WGS) entry which is preliminary data.</text>
</comment>
<dbReference type="AlphaFoldDB" id="A0AAV6USG3"/>
<name>A0AAV6USG3_9ARAC</name>
<feature type="compositionally biased region" description="Basic residues" evidence="1">
    <location>
        <begin position="18"/>
        <end position="35"/>
    </location>
</feature>
<keyword evidence="3" id="KW-1185">Reference proteome</keyword>
<evidence type="ECO:0000313" key="3">
    <source>
        <dbReference type="Proteomes" id="UP000827092"/>
    </source>
</evidence>
<proteinExistence type="predicted"/>
<feature type="compositionally biased region" description="Basic residues" evidence="1">
    <location>
        <begin position="1"/>
        <end position="11"/>
    </location>
</feature>
<dbReference type="Proteomes" id="UP000827092">
    <property type="component" value="Unassembled WGS sequence"/>
</dbReference>
<feature type="region of interest" description="Disordered" evidence="1">
    <location>
        <begin position="1"/>
        <end position="43"/>
    </location>
</feature>
<evidence type="ECO:0000313" key="2">
    <source>
        <dbReference type="EMBL" id="KAG8186783.1"/>
    </source>
</evidence>
<evidence type="ECO:0000256" key="1">
    <source>
        <dbReference type="SAM" id="MobiDB-lite"/>
    </source>
</evidence>